<evidence type="ECO:0000256" key="1">
    <source>
        <dbReference type="SAM" id="MobiDB-lite"/>
    </source>
</evidence>
<dbReference type="EMBL" id="LR134479">
    <property type="protein sequence ID" value="VEI23441.1"/>
    <property type="molecule type" value="Genomic_DNA"/>
</dbReference>
<evidence type="ECO:0000313" key="2">
    <source>
        <dbReference type="EMBL" id="VEI23441.1"/>
    </source>
</evidence>
<evidence type="ECO:0000313" key="3">
    <source>
        <dbReference type="Proteomes" id="UP000282386"/>
    </source>
</evidence>
<dbReference type="Pfam" id="PF20060">
    <property type="entry name" value="DUF6459"/>
    <property type="match status" value="1"/>
</dbReference>
<dbReference type="AlphaFoldDB" id="A0A7Z9A5H6"/>
<feature type="region of interest" description="Disordered" evidence="1">
    <location>
        <begin position="1"/>
        <end position="26"/>
    </location>
</feature>
<gene>
    <name evidence="2" type="ORF">NCTC10207_01549</name>
</gene>
<dbReference type="RefSeq" id="WP_023134044.1">
    <property type="nucleotide sequence ID" value="NZ_CAUUVT010000002.1"/>
</dbReference>
<dbReference type="InterPro" id="IPR045596">
    <property type="entry name" value="DUF6459"/>
</dbReference>
<reference evidence="2 3" key="1">
    <citation type="submission" date="2018-12" db="EMBL/GenBank/DDBJ databases">
        <authorList>
            <consortium name="Pathogen Informatics"/>
        </authorList>
    </citation>
    <scope>NUCLEOTIDE SEQUENCE [LARGE SCALE GENOMIC DNA]</scope>
    <source>
        <strain evidence="2 3">NCTC10207</strain>
    </source>
</reference>
<protein>
    <submittedName>
        <fullName evidence="2">Uncharacterized protein</fullName>
    </submittedName>
</protein>
<proteinExistence type="predicted"/>
<organism evidence="2 3">
    <name type="scientific">Rothia aeria</name>
    <dbReference type="NCBI Taxonomy" id="172042"/>
    <lineage>
        <taxon>Bacteria</taxon>
        <taxon>Bacillati</taxon>
        <taxon>Actinomycetota</taxon>
        <taxon>Actinomycetes</taxon>
        <taxon>Micrococcales</taxon>
        <taxon>Micrococcaceae</taxon>
        <taxon>Rothia</taxon>
    </lineage>
</organism>
<dbReference type="GeneID" id="32322903"/>
<sequence length="220" mass="24881">MSTLYANFHHDRHRQTAGQPIQPEKKPRAVQMHAAKKIDAEHNPLIPADHHATASTHTNLRYAPSGFTLLPITDYAQEIMGTPDANRPARVKIRKPRRTGRPLKRSDSAARSVEILCSGLCLGIVEMLAGHRTLEQFRKWFSPSCCAELQALGQTIRSQRSQTRRTATPRVLRSRAQKVDNAKGGYEVTLVVHDGVKVRAMAMRVIERYSTWHITTVEYR</sequence>
<name>A0A7Z9A5H6_9MICC</name>
<accession>A0A7Z9A5H6</accession>
<dbReference type="Proteomes" id="UP000282386">
    <property type="component" value="Chromosome"/>
</dbReference>